<sequence length="288" mass="32469">MRLCLLFLLLTSGIYTVKGQLINDSLLIEGNQRTFHFLTPARPKASLLFVLHGSGGDGVGIRRGAGKLEEIVPKENILLVYPDGYKHFWNECRKTANSEANLKNINDNAFFEEMIRYFEKKYQINPKQIFVVGTSGGGHMAYKLALTAPERFRAISAIVANLPDTNNLDCPEKRLAIPVMITNGTDDTVNPYQGGEVITGAISLGLVRSTDRTFHYWSELAGYKNDPVKQLLPDTDPNDGKIIERYTYKQKGKPEITLLKVLGGKHDYPNDINVYLESWDFFKRQLKP</sequence>
<dbReference type="Proteomes" id="UP000474175">
    <property type="component" value="Unassembled WGS sequence"/>
</dbReference>
<organism evidence="3 4">
    <name type="scientific">Spirosoma terrae</name>
    <dbReference type="NCBI Taxonomy" id="1968276"/>
    <lineage>
        <taxon>Bacteria</taxon>
        <taxon>Pseudomonadati</taxon>
        <taxon>Bacteroidota</taxon>
        <taxon>Cytophagia</taxon>
        <taxon>Cytophagales</taxon>
        <taxon>Cytophagaceae</taxon>
        <taxon>Spirosoma</taxon>
    </lineage>
</organism>
<dbReference type="Gene3D" id="3.40.50.1820">
    <property type="entry name" value="alpha/beta hydrolase"/>
    <property type="match status" value="1"/>
</dbReference>
<evidence type="ECO:0000313" key="3">
    <source>
        <dbReference type="EMBL" id="NDU93730.1"/>
    </source>
</evidence>
<keyword evidence="4" id="KW-1185">Reference proteome</keyword>
<reference evidence="3 4" key="1">
    <citation type="submission" date="2020-02" db="EMBL/GenBank/DDBJ databases">
        <title>Draft genome sequence of two Spirosoma agri KCTC 52727 and Spirosoma terrae KCTC 52035.</title>
        <authorList>
            <person name="Rojas J."/>
            <person name="Ambika Manirajan B."/>
            <person name="Suarez C."/>
            <person name="Ratering S."/>
            <person name="Schnell S."/>
        </authorList>
    </citation>
    <scope>NUCLEOTIDE SEQUENCE [LARGE SCALE GENOMIC DNA]</scope>
    <source>
        <strain evidence="3 4">KCTC 52035</strain>
    </source>
</reference>
<dbReference type="InterPro" id="IPR029058">
    <property type="entry name" value="AB_hydrolase_fold"/>
</dbReference>
<feature type="domain" description="Phospholipase/carboxylesterase/thioesterase" evidence="2">
    <location>
        <begin position="39"/>
        <end position="199"/>
    </location>
</feature>
<dbReference type="Pfam" id="PF02230">
    <property type="entry name" value="Abhydrolase_2"/>
    <property type="match status" value="1"/>
</dbReference>
<keyword evidence="1" id="KW-0732">Signal</keyword>
<dbReference type="InterPro" id="IPR050955">
    <property type="entry name" value="Plant_Biomass_Hydrol_Est"/>
</dbReference>
<dbReference type="GO" id="GO:0016787">
    <property type="term" value="F:hydrolase activity"/>
    <property type="evidence" value="ECO:0007669"/>
    <property type="project" value="InterPro"/>
</dbReference>
<dbReference type="PANTHER" id="PTHR43037">
    <property type="entry name" value="UNNAMED PRODUCT-RELATED"/>
    <property type="match status" value="1"/>
</dbReference>
<name>A0A6L9L0B2_9BACT</name>
<dbReference type="RefSeq" id="WP_163942238.1">
    <property type="nucleotide sequence ID" value="NZ_JAAFZH010000001.1"/>
</dbReference>
<gene>
    <name evidence="3" type="ORF">GK108_02505</name>
</gene>
<evidence type="ECO:0000313" key="4">
    <source>
        <dbReference type="Proteomes" id="UP000474175"/>
    </source>
</evidence>
<proteinExistence type="predicted"/>
<dbReference type="AlphaFoldDB" id="A0A6L9L0B2"/>
<dbReference type="InterPro" id="IPR003140">
    <property type="entry name" value="PLipase/COase/thioEstase"/>
</dbReference>
<comment type="caution">
    <text evidence="3">The sequence shown here is derived from an EMBL/GenBank/DDBJ whole genome shotgun (WGS) entry which is preliminary data.</text>
</comment>
<dbReference type="EMBL" id="JAAFZH010000001">
    <property type="protein sequence ID" value="NDU93730.1"/>
    <property type="molecule type" value="Genomic_DNA"/>
</dbReference>
<dbReference type="SUPFAM" id="SSF53474">
    <property type="entry name" value="alpha/beta-Hydrolases"/>
    <property type="match status" value="1"/>
</dbReference>
<protein>
    <submittedName>
        <fullName evidence="3">Prolyl oligopeptidase family serine peptidase</fullName>
    </submittedName>
</protein>
<dbReference type="PANTHER" id="PTHR43037:SF1">
    <property type="entry name" value="BLL1128 PROTEIN"/>
    <property type="match status" value="1"/>
</dbReference>
<evidence type="ECO:0000256" key="1">
    <source>
        <dbReference type="ARBA" id="ARBA00022729"/>
    </source>
</evidence>
<accession>A0A6L9L0B2</accession>
<evidence type="ECO:0000259" key="2">
    <source>
        <dbReference type="Pfam" id="PF02230"/>
    </source>
</evidence>